<dbReference type="OrthoDB" id="1758221at2"/>
<comment type="caution">
    <text evidence="7">The sequence shown here is derived from an EMBL/GenBank/DDBJ whole genome shotgun (WGS) entry which is preliminary data.</text>
</comment>
<dbReference type="PATRIC" id="fig|585524.9.peg.980"/>
<keyword evidence="3 6" id="KW-0812">Transmembrane</keyword>
<dbReference type="PANTHER" id="PTHR33545">
    <property type="entry name" value="UPF0750 MEMBRANE PROTEIN YITT-RELATED"/>
    <property type="match status" value="1"/>
</dbReference>
<evidence type="ECO:0000256" key="4">
    <source>
        <dbReference type="ARBA" id="ARBA00022989"/>
    </source>
</evidence>
<dbReference type="PANTHER" id="PTHR33545:SF5">
    <property type="entry name" value="UPF0750 MEMBRANE PROTEIN YITT"/>
    <property type="match status" value="1"/>
</dbReference>
<feature type="transmembrane region" description="Helical" evidence="6">
    <location>
        <begin position="41"/>
        <end position="64"/>
    </location>
</feature>
<dbReference type="EMBL" id="ADNY01000013">
    <property type="protein sequence ID" value="EFG55920.1"/>
    <property type="molecule type" value="Genomic_DNA"/>
</dbReference>
<dbReference type="Pfam" id="PF02588">
    <property type="entry name" value="YitT_membrane"/>
    <property type="match status" value="1"/>
</dbReference>
<feature type="transmembrane region" description="Helical" evidence="6">
    <location>
        <begin position="6"/>
        <end position="29"/>
    </location>
</feature>
<dbReference type="AlphaFoldDB" id="D4YSA5"/>
<dbReference type="Proteomes" id="UP000004069">
    <property type="component" value="Unassembled WGS sequence"/>
</dbReference>
<reference evidence="7 8" key="1">
    <citation type="submission" date="2010-04" db="EMBL/GenBank/DDBJ databases">
        <authorList>
            <person name="Muzny D."/>
            <person name="Qin X."/>
            <person name="Deng J."/>
            <person name="Jiang H."/>
            <person name="Liu Y."/>
            <person name="Qu J."/>
            <person name="Song X.-Z."/>
            <person name="Zhang L."/>
            <person name="Thornton R."/>
            <person name="Coyle M."/>
            <person name="Francisco L."/>
            <person name="Jackson L."/>
            <person name="Javaid M."/>
            <person name="Korchina V."/>
            <person name="Kovar C."/>
            <person name="Mata R."/>
            <person name="Mathew T."/>
            <person name="Ngo R."/>
            <person name="Nguyen L."/>
            <person name="Nguyen N."/>
            <person name="Okwuonu G."/>
            <person name="Ongeri F."/>
            <person name="Pham C."/>
            <person name="Simmons D."/>
            <person name="Wilczek-Boney K."/>
            <person name="Hale W."/>
            <person name="Jakkamsetti A."/>
            <person name="Pham P."/>
            <person name="Ruth R."/>
            <person name="San Lucas F."/>
            <person name="Warren J."/>
            <person name="Zhang J."/>
            <person name="Zhao Z."/>
            <person name="Zhou C."/>
            <person name="Zhu D."/>
            <person name="Lee S."/>
            <person name="Bess C."/>
            <person name="Blankenburg K."/>
            <person name="Forbes L."/>
            <person name="Fu Q."/>
            <person name="Gubbala S."/>
            <person name="Hirani K."/>
            <person name="Jayaseelan J.C."/>
            <person name="Lara F."/>
            <person name="Munidasa M."/>
            <person name="Palculict T."/>
            <person name="Patil S."/>
            <person name="Pu L.-L."/>
            <person name="Saada N."/>
            <person name="Tang L."/>
            <person name="Weissenberger G."/>
            <person name="Zhu Y."/>
            <person name="Hemphill L."/>
            <person name="Shang Y."/>
            <person name="Youmans B."/>
            <person name="Ayvaz T."/>
            <person name="Ross M."/>
            <person name="Santibanez J."/>
            <person name="Aqrawi P."/>
            <person name="Gross S."/>
            <person name="Joshi V."/>
            <person name="Fowler G."/>
            <person name="Nazareth L."/>
            <person name="Reid J."/>
            <person name="Worley K."/>
            <person name="Petrosino J."/>
            <person name="Highlander S."/>
            <person name="Gibbs R."/>
        </authorList>
    </citation>
    <scope>NUCLEOTIDE SEQUENCE [LARGE SCALE GENOMIC DNA]</scope>
    <source>
        <strain evidence="7 8">DSM 11664</strain>
    </source>
</reference>
<dbReference type="RefSeq" id="WP_006351537.1">
    <property type="nucleotide sequence ID" value="NZ_ADNY01000013.1"/>
</dbReference>
<gene>
    <name evidence="7" type="ORF">HMPREF0493_0383</name>
</gene>
<evidence type="ECO:0000256" key="6">
    <source>
        <dbReference type="SAM" id="Phobius"/>
    </source>
</evidence>
<keyword evidence="8" id="KW-1185">Reference proteome</keyword>
<accession>D4YSA5</accession>
<dbReference type="InterPro" id="IPR003740">
    <property type="entry name" value="YitT"/>
</dbReference>
<evidence type="ECO:0000256" key="2">
    <source>
        <dbReference type="ARBA" id="ARBA00022475"/>
    </source>
</evidence>
<keyword evidence="2" id="KW-1003">Cell membrane</keyword>
<protein>
    <recommendedName>
        <fullName evidence="9">DUF2179 domain-containing protein</fullName>
    </recommendedName>
</protein>
<comment type="subcellular location">
    <subcellularLocation>
        <location evidence="1">Cell membrane</location>
        <topology evidence="1">Multi-pass membrane protein</topology>
    </subcellularLocation>
</comment>
<sequence length="134" mass="15451">MRWVVFLIGLEIVAISINFFYVPINVAAGGTTVFPMIFKKYFYIDPAIGLLAVDMIVIFMNIFVDGWNTFLAAFSQVVTVVMMNYTETGFDKKYQVRVMSNDHLEEIRDLLQKEYQGLTIYNVVGGYSEDRWGF</sequence>
<dbReference type="InterPro" id="IPR051461">
    <property type="entry name" value="UPF0750_membrane"/>
</dbReference>
<organism evidence="7 8">
    <name type="scientific">Lactobacillus amylolyticus DSM 11664</name>
    <dbReference type="NCBI Taxonomy" id="585524"/>
    <lineage>
        <taxon>Bacteria</taxon>
        <taxon>Bacillati</taxon>
        <taxon>Bacillota</taxon>
        <taxon>Bacilli</taxon>
        <taxon>Lactobacillales</taxon>
        <taxon>Lactobacillaceae</taxon>
        <taxon>Lactobacillus</taxon>
    </lineage>
</organism>
<evidence type="ECO:0000256" key="1">
    <source>
        <dbReference type="ARBA" id="ARBA00004651"/>
    </source>
</evidence>
<name>D4YSA5_9LACO</name>
<dbReference type="GO" id="GO:0005886">
    <property type="term" value="C:plasma membrane"/>
    <property type="evidence" value="ECO:0007669"/>
    <property type="project" value="UniProtKB-SubCell"/>
</dbReference>
<dbReference type="STRING" id="83683.B1745_02585"/>
<keyword evidence="5 6" id="KW-0472">Membrane</keyword>
<proteinExistence type="predicted"/>
<evidence type="ECO:0000313" key="8">
    <source>
        <dbReference type="Proteomes" id="UP000004069"/>
    </source>
</evidence>
<dbReference type="eggNOG" id="COG1284">
    <property type="taxonomic scope" value="Bacteria"/>
</dbReference>
<evidence type="ECO:0000256" key="3">
    <source>
        <dbReference type="ARBA" id="ARBA00022692"/>
    </source>
</evidence>
<keyword evidence="4 6" id="KW-1133">Transmembrane helix</keyword>
<evidence type="ECO:0000256" key="5">
    <source>
        <dbReference type="ARBA" id="ARBA00023136"/>
    </source>
</evidence>
<evidence type="ECO:0000313" key="7">
    <source>
        <dbReference type="EMBL" id="EFG55920.1"/>
    </source>
</evidence>
<evidence type="ECO:0008006" key="9">
    <source>
        <dbReference type="Google" id="ProtNLM"/>
    </source>
</evidence>